<keyword evidence="4" id="KW-1185">Reference proteome</keyword>
<dbReference type="AlphaFoldDB" id="A0A7X5ZPY8"/>
<feature type="chain" id="PRO_5030965253" description="Beta-lactamase class A" evidence="2">
    <location>
        <begin position="28"/>
        <end position="312"/>
    </location>
</feature>
<keyword evidence="2" id="KW-0732">Signal</keyword>
<proteinExistence type="predicted"/>
<protein>
    <recommendedName>
        <fullName evidence="5">Beta-lactamase class A</fullName>
    </recommendedName>
</protein>
<feature type="region of interest" description="Disordered" evidence="1">
    <location>
        <begin position="29"/>
        <end position="80"/>
    </location>
</feature>
<dbReference type="InterPro" id="IPR012338">
    <property type="entry name" value="Beta-lactam/transpept-like"/>
</dbReference>
<dbReference type="PANTHER" id="PTHR35333:SF3">
    <property type="entry name" value="BETA-LACTAMASE-TYPE TRANSPEPTIDASE FOLD CONTAINING PROTEIN"/>
    <property type="match status" value="1"/>
</dbReference>
<dbReference type="PANTHER" id="PTHR35333">
    <property type="entry name" value="BETA-LACTAMASE"/>
    <property type="match status" value="1"/>
</dbReference>
<feature type="compositionally biased region" description="Polar residues" evidence="1">
    <location>
        <begin position="47"/>
        <end position="58"/>
    </location>
</feature>
<dbReference type="Gene3D" id="3.40.710.10">
    <property type="entry name" value="DD-peptidase/beta-lactamase superfamily"/>
    <property type="match status" value="1"/>
</dbReference>
<evidence type="ECO:0008006" key="5">
    <source>
        <dbReference type="Google" id="ProtNLM"/>
    </source>
</evidence>
<dbReference type="GO" id="GO:0008800">
    <property type="term" value="F:beta-lactamase activity"/>
    <property type="evidence" value="ECO:0007669"/>
    <property type="project" value="InterPro"/>
</dbReference>
<dbReference type="SUPFAM" id="SSF56601">
    <property type="entry name" value="beta-lactamase/transpeptidase-like"/>
    <property type="match status" value="1"/>
</dbReference>
<dbReference type="EMBL" id="JAAOYM010000001">
    <property type="protein sequence ID" value="NIJ11258.1"/>
    <property type="molecule type" value="Genomic_DNA"/>
</dbReference>
<dbReference type="GO" id="GO:0030655">
    <property type="term" value="P:beta-lactam antibiotic catabolic process"/>
    <property type="evidence" value="ECO:0007669"/>
    <property type="project" value="InterPro"/>
</dbReference>
<feature type="signal peptide" evidence="2">
    <location>
        <begin position="1"/>
        <end position="27"/>
    </location>
</feature>
<evidence type="ECO:0000256" key="1">
    <source>
        <dbReference type="SAM" id="MobiDB-lite"/>
    </source>
</evidence>
<dbReference type="Proteomes" id="UP000545493">
    <property type="component" value="Unassembled WGS sequence"/>
</dbReference>
<evidence type="ECO:0000313" key="3">
    <source>
        <dbReference type="EMBL" id="NIJ11258.1"/>
    </source>
</evidence>
<evidence type="ECO:0000256" key="2">
    <source>
        <dbReference type="SAM" id="SignalP"/>
    </source>
</evidence>
<dbReference type="GO" id="GO:0046677">
    <property type="term" value="P:response to antibiotic"/>
    <property type="evidence" value="ECO:0007669"/>
    <property type="project" value="InterPro"/>
</dbReference>
<dbReference type="RefSeq" id="WP_167168307.1">
    <property type="nucleotide sequence ID" value="NZ_JAAOYM010000001.1"/>
</dbReference>
<comment type="caution">
    <text evidence="3">The sequence shown here is derived from an EMBL/GenBank/DDBJ whole genome shotgun (WGS) entry which is preliminary data.</text>
</comment>
<accession>A0A7X5ZPY8</accession>
<evidence type="ECO:0000313" key="4">
    <source>
        <dbReference type="Proteomes" id="UP000545493"/>
    </source>
</evidence>
<organism evidence="3 4">
    <name type="scientific">Saccharomonospora amisosensis</name>
    <dbReference type="NCBI Taxonomy" id="1128677"/>
    <lineage>
        <taxon>Bacteria</taxon>
        <taxon>Bacillati</taxon>
        <taxon>Actinomycetota</taxon>
        <taxon>Actinomycetes</taxon>
        <taxon>Pseudonocardiales</taxon>
        <taxon>Pseudonocardiaceae</taxon>
        <taxon>Saccharomonospora</taxon>
    </lineage>
</organism>
<gene>
    <name evidence="3" type="ORF">FHU38_001602</name>
</gene>
<reference evidence="3 4" key="1">
    <citation type="submission" date="2020-03" db="EMBL/GenBank/DDBJ databases">
        <title>Sequencing the genomes of 1000 actinobacteria strains.</title>
        <authorList>
            <person name="Klenk H.-P."/>
        </authorList>
    </citation>
    <scope>NUCLEOTIDE SEQUENCE [LARGE SCALE GENOMIC DNA]</scope>
    <source>
        <strain evidence="3 4">DSM 45685</strain>
    </source>
</reference>
<dbReference type="InterPro" id="IPR000871">
    <property type="entry name" value="Beta-lactam_class-A"/>
</dbReference>
<sequence length="312" mass="32501">MSRRTVIVGLLVAVLIAAVAAVSLPMAASDRDDAVTPTAPARPEPSSHGSAPSTTQTPDNPPSPLSGDERAALAESVSTAVSRHAPGSKVGLAVYDRLAQSIVAEVNADEQFYTASVAKLLIVTDSLRDAGWALPHGQRRDNLVALLSRSADWVASSLWAAGGGPVIVTETAELIGLEATTPPRIARQWEMTRTTPLDVLAVYDYLSTGMPEAAGEFVLNALSEATRVAADGFDQFFGIPAALPDSEWAIKQGWMRVDNGIVLNTTGTVGLRGRYHVVLLTLQPPSTSFATARAAVTAGVAALAPALTEEAG</sequence>
<name>A0A7X5ZPY8_9PSEU</name>